<dbReference type="InterPro" id="IPR007111">
    <property type="entry name" value="NACHT_NTPase"/>
</dbReference>
<dbReference type="SUPFAM" id="SSF52540">
    <property type="entry name" value="P-loop containing nucleoside triphosphate hydrolases"/>
    <property type="match status" value="1"/>
</dbReference>
<evidence type="ECO:0000313" key="6">
    <source>
        <dbReference type="Proteomes" id="UP000785679"/>
    </source>
</evidence>
<keyword evidence="6" id="KW-1185">Reference proteome</keyword>
<accession>A0A8J8SXY2</accession>
<evidence type="ECO:0000313" key="5">
    <source>
        <dbReference type="EMBL" id="TNV74959.1"/>
    </source>
</evidence>
<sequence>MRMKKVLQSRLALFSDNVYIQIKTKEKLDDQTFTTEKTNLFTEDLFGDGEINEFIWKQQKDSLLIHGQAGSGKSTAARKIEEFLWIFYQKNKIQENYIPLIPIFVSLPQLRDPVYSAIEETLKSDNYRFNERQIKEFQEAIENKKFKLIIIMDSYDELKADFIGLNLNVSNKISKWSCLSDKNKYPKIITTCRTEVFSIAGYNTWFLSESNNPQYFKEIKLLKFNQEQIQLYIEQYTQLCVKRDIREIYFNSNTNQDFSEFELFFSDLSKTISNVKTDTKFMLNEGLIQQILYKCSSFVTKDLQKSLVQLLQEIWSSQQYFKFIQIMKLEKVIETPFMAEIVMAVLPYIVKQRQEINNLEDKFIKRYIYFGKNDQTIIQKSQLEKQALDEWQTIINNHQFMAEYQSEFSEIQVEKIIFKYFSGSQRFYIIKNALKLEPLSTYDFYGQFLEHYFKRQIYKLRETGELVDYEQIGGELWKFTHNLANEMTFKNMTQVYFQPSGLIFKKTEKDWRDEFFNDDCQEGVYKKLFRKCMPIKQKNGIYSFNHKSLQEFLVAKWFVEFLTNLKIPLDEQVRKTMITYQFFEFAWSFEYLKGPIKFIADKLRYNEELKQKLLALVELTKTDDSMIIGGSNSLLLLNEMDHSFIDMNLSGIKIQDVTLSGANFFNCDFTNSTFKGITLSSVNLNLAKIINASWTDLYLDQLPKISTQLNNIESLTYIEKEKLMLAIDDKQQIKLYDTYKVQESNLKLAIEIQPKFAILSNNGRFLALVNQQEVVIYDLQDWKTVQKIRYGVIYEQDPDNKPQGEQQQFRGCCTFGADDQSLIFGGPKGAYEMKITIQLVERGGQKKVSDKEKKKGKGKVDSKHDLEEKVEIVQQQPNVVMQKDQFKQIISEQVIALKSCKVIVMQHASKSFTIFDSQLQVIKSIDSKFRKVTCLDANNELNLIAIGSGKGEINLFYLSQIEQPISFSGHKDAITELRFQKDGKTFVSCSYDQSIILWSTQQQSQINQANFTTFTKIFSLALVSNSYLAVTGQNNGLLQIWDLNSQDTSLSNIQGHTNKIQCCIFSSDGSFLVSGSDDLLIKLWNTQTGQQIGQNLEKHQQPILCLSLTQDMSLLCSGGADGFLYLWDLSNYKIKQTINLFGTKIKQVQIFWSEDSYKILSLTDEKLLHLWDESNLSQFTLIYDYQDEKKRLIPYLDQSKLLELSIQSKVQIIKSYNLTNFNLTNQIITALAISFNGLQKLIGTNKGYLFVIENKKQVFFKQAHKGKVDIIFVLNSQYFITTAQNAISFWRFSDFTIQSTFKAKFNKIYDYFVSNDNLYILIDHQIRVFNISQYSTIKVIKEKKKENITSLCLKNNTLYGGTQNGRLLIIDLSKSEQYQVILISMREKQERSHGQMNIQQLLELMVFKIVER</sequence>
<gene>
    <name evidence="5" type="ORF">FGO68_gene15006</name>
</gene>
<reference evidence="5" key="1">
    <citation type="submission" date="2019-06" db="EMBL/GenBank/DDBJ databases">
        <authorList>
            <person name="Zheng W."/>
        </authorList>
    </citation>
    <scope>NUCLEOTIDE SEQUENCE</scope>
    <source>
        <strain evidence="5">QDHG01</strain>
    </source>
</reference>
<dbReference type="OrthoDB" id="2443807at2759"/>
<evidence type="ECO:0000256" key="2">
    <source>
        <dbReference type="ARBA" id="ARBA00022737"/>
    </source>
</evidence>
<keyword evidence="1 3" id="KW-0853">WD repeat</keyword>
<dbReference type="InterPro" id="IPR050505">
    <property type="entry name" value="WDR55/POC1"/>
</dbReference>
<comment type="caution">
    <text evidence="5">The sequence shown here is derived from an EMBL/GenBank/DDBJ whole genome shotgun (WGS) entry which is preliminary data.</text>
</comment>
<dbReference type="PROSITE" id="PS50082">
    <property type="entry name" value="WD_REPEATS_2"/>
    <property type="match status" value="4"/>
</dbReference>
<keyword evidence="2" id="KW-0677">Repeat</keyword>
<dbReference type="SUPFAM" id="SSF50978">
    <property type="entry name" value="WD40 repeat-like"/>
    <property type="match status" value="2"/>
</dbReference>
<dbReference type="Pfam" id="PF00400">
    <property type="entry name" value="WD40"/>
    <property type="match status" value="3"/>
</dbReference>
<feature type="repeat" description="WD" evidence="3">
    <location>
        <begin position="1053"/>
        <end position="1094"/>
    </location>
</feature>
<evidence type="ECO:0000256" key="1">
    <source>
        <dbReference type="ARBA" id="ARBA00022574"/>
    </source>
</evidence>
<dbReference type="Gene3D" id="3.40.50.300">
    <property type="entry name" value="P-loop containing nucleotide triphosphate hydrolases"/>
    <property type="match status" value="1"/>
</dbReference>
<dbReference type="InterPro" id="IPR001680">
    <property type="entry name" value="WD40_rpt"/>
</dbReference>
<feature type="repeat" description="WD" evidence="3">
    <location>
        <begin position="967"/>
        <end position="1008"/>
    </location>
</feature>
<dbReference type="InterPro" id="IPR027417">
    <property type="entry name" value="P-loop_NTPase"/>
</dbReference>
<dbReference type="SMART" id="SM00320">
    <property type="entry name" value="WD40"/>
    <property type="match status" value="6"/>
</dbReference>
<dbReference type="Gene3D" id="2.160.20.80">
    <property type="entry name" value="E3 ubiquitin-protein ligase SopA"/>
    <property type="match status" value="1"/>
</dbReference>
<proteinExistence type="predicted"/>
<dbReference type="CDD" id="cd00200">
    <property type="entry name" value="WD40"/>
    <property type="match status" value="1"/>
</dbReference>
<dbReference type="PANTHER" id="PTHR44019">
    <property type="entry name" value="WD REPEAT-CONTAINING PROTEIN 55"/>
    <property type="match status" value="1"/>
</dbReference>
<dbReference type="EMBL" id="RRYP01016539">
    <property type="protein sequence ID" value="TNV74959.1"/>
    <property type="molecule type" value="Genomic_DNA"/>
</dbReference>
<dbReference type="PROSITE" id="PS00678">
    <property type="entry name" value="WD_REPEATS_1"/>
    <property type="match status" value="2"/>
</dbReference>
<organism evidence="5 6">
    <name type="scientific">Halteria grandinella</name>
    <dbReference type="NCBI Taxonomy" id="5974"/>
    <lineage>
        <taxon>Eukaryota</taxon>
        <taxon>Sar</taxon>
        <taxon>Alveolata</taxon>
        <taxon>Ciliophora</taxon>
        <taxon>Intramacronucleata</taxon>
        <taxon>Spirotrichea</taxon>
        <taxon>Stichotrichia</taxon>
        <taxon>Sporadotrichida</taxon>
        <taxon>Halteriidae</taxon>
        <taxon>Halteria</taxon>
    </lineage>
</organism>
<dbReference type="InterPro" id="IPR019775">
    <property type="entry name" value="WD40_repeat_CS"/>
</dbReference>
<feature type="domain" description="NACHT" evidence="4">
    <location>
        <begin position="63"/>
        <end position="164"/>
    </location>
</feature>
<feature type="repeat" description="WD" evidence="3">
    <location>
        <begin position="1017"/>
        <end position="1051"/>
    </location>
</feature>
<feature type="repeat" description="WD" evidence="3">
    <location>
        <begin position="1096"/>
        <end position="1137"/>
    </location>
</feature>
<dbReference type="PANTHER" id="PTHR44019:SF8">
    <property type="entry name" value="POC1 CENTRIOLAR PROTEIN HOMOLOG"/>
    <property type="match status" value="1"/>
</dbReference>
<evidence type="ECO:0000256" key="3">
    <source>
        <dbReference type="PROSITE-ProRule" id="PRU00221"/>
    </source>
</evidence>
<dbReference type="Proteomes" id="UP000785679">
    <property type="component" value="Unassembled WGS sequence"/>
</dbReference>
<dbReference type="Pfam" id="PF05729">
    <property type="entry name" value="NACHT"/>
    <property type="match status" value="1"/>
</dbReference>
<dbReference type="Gene3D" id="2.130.10.10">
    <property type="entry name" value="YVTN repeat-like/Quinoprotein amine dehydrogenase"/>
    <property type="match status" value="2"/>
</dbReference>
<evidence type="ECO:0000259" key="4">
    <source>
        <dbReference type="Pfam" id="PF05729"/>
    </source>
</evidence>
<protein>
    <recommendedName>
        <fullName evidence="4">NACHT domain-containing protein</fullName>
    </recommendedName>
</protein>
<dbReference type="InterPro" id="IPR015943">
    <property type="entry name" value="WD40/YVTN_repeat-like_dom_sf"/>
</dbReference>
<dbReference type="SUPFAM" id="SSF141571">
    <property type="entry name" value="Pentapeptide repeat-like"/>
    <property type="match status" value="1"/>
</dbReference>
<name>A0A8J8SXY2_HALGN</name>
<dbReference type="InterPro" id="IPR036322">
    <property type="entry name" value="WD40_repeat_dom_sf"/>
</dbReference>
<dbReference type="PROSITE" id="PS50294">
    <property type="entry name" value="WD_REPEATS_REGION"/>
    <property type="match status" value="3"/>
</dbReference>